<reference evidence="8" key="1">
    <citation type="submission" date="2021-06" db="EMBL/GenBank/DDBJ databases">
        <title>Parelaphostrongylus tenuis whole genome reference sequence.</title>
        <authorList>
            <person name="Garwood T.J."/>
            <person name="Larsen P.A."/>
            <person name="Fountain-Jones N.M."/>
            <person name="Garbe J.R."/>
            <person name="Macchietto M.G."/>
            <person name="Kania S.A."/>
            <person name="Gerhold R.W."/>
            <person name="Richards J.E."/>
            <person name="Wolf T.M."/>
        </authorList>
    </citation>
    <scope>NUCLEOTIDE SEQUENCE</scope>
    <source>
        <strain evidence="8">MNPRO001-30</strain>
        <tissue evidence="8">Meninges</tissue>
    </source>
</reference>
<evidence type="ECO:0000256" key="2">
    <source>
        <dbReference type="ARBA" id="ARBA00007965"/>
    </source>
</evidence>
<evidence type="ECO:0000256" key="1">
    <source>
        <dbReference type="ARBA" id="ARBA00004141"/>
    </source>
</evidence>
<feature type="transmembrane region" description="Helical" evidence="7">
    <location>
        <begin position="36"/>
        <end position="58"/>
    </location>
</feature>
<dbReference type="PRINTS" id="PR01130">
    <property type="entry name" value="DERENTRNSPRT"/>
</dbReference>
<evidence type="ECO:0000256" key="6">
    <source>
        <dbReference type="ARBA" id="ARBA00023136"/>
    </source>
</evidence>
<evidence type="ECO:0000256" key="4">
    <source>
        <dbReference type="ARBA" id="ARBA00022692"/>
    </source>
</evidence>
<gene>
    <name evidence="8" type="ORF">KIN20_038162</name>
</gene>
<keyword evidence="3" id="KW-0813">Transport</keyword>
<proteinExistence type="inferred from homology"/>
<comment type="caution">
    <text evidence="8">The sequence shown here is derived from an EMBL/GenBank/DDBJ whole genome shotgun (WGS) entry which is preliminary data.</text>
</comment>
<keyword evidence="9" id="KW-1185">Reference proteome</keyword>
<evidence type="ECO:0000256" key="3">
    <source>
        <dbReference type="ARBA" id="ARBA00022448"/>
    </source>
</evidence>
<dbReference type="AlphaFoldDB" id="A0AAD5REW9"/>
<evidence type="ECO:0000256" key="5">
    <source>
        <dbReference type="ARBA" id="ARBA00022989"/>
    </source>
</evidence>
<organism evidence="8 9">
    <name type="scientific">Parelaphostrongylus tenuis</name>
    <name type="common">Meningeal worm</name>
    <dbReference type="NCBI Taxonomy" id="148309"/>
    <lineage>
        <taxon>Eukaryota</taxon>
        <taxon>Metazoa</taxon>
        <taxon>Ecdysozoa</taxon>
        <taxon>Nematoda</taxon>
        <taxon>Chromadorea</taxon>
        <taxon>Rhabditida</taxon>
        <taxon>Rhabditina</taxon>
        <taxon>Rhabditomorpha</taxon>
        <taxon>Strongyloidea</taxon>
        <taxon>Metastrongylidae</taxon>
        <taxon>Parelaphostrongylus</taxon>
    </lineage>
</organism>
<sequence>MAILMSISSGYLSGLAMMYAPRVVEPSKSRIAGMMAGFFLIFGIVCGLSFTILITALVEH</sequence>
<dbReference type="GO" id="GO:0016020">
    <property type="term" value="C:membrane"/>
    <property type="evidence" value="ECO:0007669"/>
    <property type="project" value="UniProtKB-SubCell"/>
</dbReference>
<dbReference type="Pfam" id="PF01733">
    <property type="entry name" value="Nucleoside_tran"/>
    <property type="match status" value="1"/>
</dbReference>
<comment type="subcellular location">
    <subcellularLocation>
        <location evidence="1">Membrane</location>
        <topology evidence="1">Multi-pass membrane protein</topology>
    </subcellularLocation>
</comment>
<evidence type="ECO:0000313" key="8">
    <source>
        <dbReference type="EMBL" id="KAJ1374952.1"/>
    </source>
</evidence>
<keyword evidence="4 7" id="KW-0812">Transmembrane</keyword>
<protein>
    <submittedName>
        <fullName evidence="8">Uncharacterized protein</fullName>
    </submittedName>
</protein>
<evidence type="ECO:0000256" key="7">
    <source>
        <dbReference type="SAM" id="Phobius"/>
    </source>
</evidence>
<dbReference type="GO" id="GO:0005337">
    <property type="term" value="F:nucleoside transmembrane transporter activity"/>
    <property type="evidence" value="ECO:0007669"/>
    <property type="project" value="InterPro"/>
</dbReference>
<evidence type="ECO:0000313" key="9">
    <source>
        <dbReference type="Proteomes" id="UP001196413"/>
    </source>
</evidence>
<keyword evidence="5 7" id="KW-1133">Transmembrane helix</keyword>
<accession>A0AAD5REW9</accession>
<keyword evidence="6 7" id="KW-0472">Membrane</keyword>
<dbReference type="Proteomes" id="UP001196413">
    <property type="component" value="Unassembled WGS sequence"/>
</dbReference>
<name>A0AAD5REW9_PARTN</name>
<dbReference type="InterPro" id="IPR002259">
    <property type="entry name" value="Eqnu_transpt"/>
</dbReference>
<dbReference type="EMBL" id="JAHQIW010007499">
    <property type="protein sequence ID" value="KAJ1374952.1"/>
    <property type="molecule type" value="Genomic_DNA"/>
</dbReference>
<comment type="similarity">
    <text evidence="2">Belongs to the SLC29A/ENT transporter (TC 2.A.57) family.</text>
</comment>